<feature type="region of interest" description="Disordered" evidence="1">
    <location>
        <begin position="33"/>
        <end position="67"/>
    </location>
</feature>
<accession>A0A9D5GY97</accession>
<proteinExistence type="predicted"/>
<feature type="compositionally biased region" description="Basic and acidic residues" evidence="1">
    <location>
        <begin position="52"/>
        <end position="67"/>
    </location>
</feature>
<sequence length="250" mass="28788">MRWKASCFRFCLGDQESISSPKIKVRKEMEFDKKKEDKVMKNSSPSSKNCKKKLDPMNKGKEIEDNDDSIRKLDQEFIVFSFREDGTFDVAVESNSPKSESFTSVDGKHVNSNPMIRKQLDYAEGAENVRNKHKEKNISNSNHHDTHTDEHDQVCIDTLKQGVAKESINLSPTQERKNIIRSKREEIEDGRLVTNGSRNSNQSEGSRGSFAFPKLAWDLVESPVKMPKSENLHQKKQKIRCVGFQCFRFK</sequence>
<organism evidence="2 3">
    <name type="scientific">Pisum sativum</name>
    <name type="common">Garden pea</name>
    <name type="synonym">Lathyrus oleraceus</name>
    <dbReference type="NCBI Taxonomy" id="3888"/>
    <lineage>
        <taxon>Eukaryota</taxon>
        <taxon>Viridiplantae</taxon>
        <taxon>Streptophyta</taxon>
        <taxon>Embryophyta</taxon>
        <taxon>Tracheophyta</taxon>
        <taxon>Spermatophyta</taxon>
        <taxon>Magnoliopsida</taxon>
        <taxon>eudicotyledons</taxon>
        <taxon>Gunneridae</taxon>
        <taxon>Pentapetalae</taxon>
        <taxon>rosids</taxon>
        <taxon>fabids</taxon>
        <taxon>Fabales</taxon>
        <taxon>Fabaceae</taxon>
        <taxon>Papilionoideae</taxon>
        <taxon>50 kb inversion clade</taxon>
        <taxon>NPAAA clade</taxon>
        <taxon>Hologalegina</taxon>
        <taxon>IRL clade</taxon>
        <taxon>Fabeae</taxon>
        <taxon>Lathyrus</taxon>
    </lineage>
</organism>
<dbReference type="OrthoDB" id="1911716at2759"/>
<evidence type="ECO:0000313" key="3">
    <source>
        <dbReference type="Proteomes" id="UP001058974"/>
    </source>
</evidence>
<comment type="caution">
    <text evidence="2">The sequence shown here is derived from an EMBL/GenBank/DDBJ whole genome shotgun (WGS) entry which is preliminary data.</text>
</comment>
<keyword evidence="3" id="KW-1185">Reference proteome</keyword>
<dbReference type="EMBL" id="JAMSHJ010000001">
    <property type="protein sequence ID" value="KAI5445322.1"/>
    <property type="molecule type" value="Genomic_DNA"/>
</dbReference>
<reference evidence="2 3" key="1">
    <citation type="journal article" date="2022" name="Nat. Genet.">
        <title>Improved pea reference genome and pan-genome highlight genomic features and evolutionary characteristics.</title>
        <authorList>
            <person name="Yang T."/>
            <person name="Liu R."/>
            <person name="Luo Y."/>
            <person name="Hu S."/>
            <person name="Wang D."/>
            <person name="Wang C."/>
            <person name="Pandey M.K."/>
            <person name="Ge S."/>
            <person name="Xu Q."/>
            <person name="Li N."/>
            <person name="Li G."/>
            <person name="Huang Y."/>
            <person name="Saxena R.K."/>
            <person name="Ji Y."/>
            <person name="Li M."/>
            <person name="Yan X."/>
            <person name="He Y."/>
            <person name="Liu Y."/>
            <person name="Wang X."/>
            <person name="Xiang C."/>
            <person name="Varshney R.K."/>
            <person name="Ding H."/>
            <person name="Gao S."/>
            <person name="Zong X."/>
        </authorList>
    </citation>
    <scope>NUCLEOTIDE SEQUENCE [LARGE SCALE GENOMIC DNA]</scope>
    <source>
        <strain evidence="2 3">cv. Zhongwan 6</strain>
    </source>
</reference>
<dbReference type="Gramene" id="Psat01G0352500-T1">
    <property type="protein sequence ID" value="KAI5445322.1"/>
    <property type="gene ID" value="KIW84_013525"/>
</dbReference>
<evidence type="ECO:0000256" key="1">
    <source>
        <dbReference type="SAM" id="MobiDB-lite"/>
    </source>
</evidence>
<dbReference type="Proteomes" id="UP001058974">
    <property type="component" value="Chromosome 1"/>
</dbReference>
<evidence type="ECO:0000313" key="2">
    <source>
        <dbReference type="EMBL" id="KAI5445322.1"/>
    </source>
</evidence>
<gene>
    <name evidence="2" type="ORF">KIW84_013525</name>
</gene>
<protein>
    <submittedName>
        <fullName evidence="2">Uncharacterized protein</fullName>
    </submittedName>
</protein>
<dbReference type="AlphaFoldDB" id="A0A9D5GY97"/>
<name>A0A9D5GY97_PEA</name>